<dbReference type="EMBL" id="VSSQ01000006">
    <property type="protein sequence ID" value="MPL57962.1"/>
    <property type="molecule type" value="Genomic_DNA"/>
</dbReference>
<sequence length="49" mass="5583">MRRDPFDQYFKDPDRKAKLYLLATGAMILTTILLTIGTILFILILVGVI</sequence>
<organism evidence="2">
    <name type="scientific">bioreactor metagenome</name>
    <dbReference type="NCBI Taxonomy" id="1076179"/>
    <lineage>
        <taxon>unclassified sequences</taxon>
        <taxon>metagenomes</taxon>
        <taxon>ecological metagenomes</taxon>
    </lineage>
</organism>
<evidence type="ECO:0000313" key="2">
    <source>
        <dbReference type="EMBL" id="MPL57962.1"/>
    </source>
</evidence>
<evidence type="ECO:0000256" key="1">
    <source>
        <dbReference type="SAM" id="Phobius"/>
    </source>
</evidence>
<keyword evidence="1" id="KW-0472">Membrane</keyword>
<accession>A0A644SWA4</accession>
<proteinExistence type="predicted"/>
<gene>
    <name evidence="2" type="ORF">SDC9_03487</name>
</gene>
<name>A0A644SWA4_9ZZZZ</name>
<reference evidence="2" key="1">
    <citation type="submission" date="2019-08" db="EMBL/GenBank/DDBJ databases">
        <authorList>
            <person name="Kucharzyk K."/>
            <person name="Murdoch R.W."/>
            <person name="Higgins S."/>
            <person name="Loffler F."/>
        </authorList>
    </citation>
    <scope>NUCLEOTIDE SEQUENCE</scope>
</reference>
<feature type="transmembrane region" description="Helical" evidence="1">
    <location>
        <begin position="20"/>
        <end position="46"/>
    </location>
</feature>
<keyword evidence="1" id="KW-0812">Transmembrane</keyword>
<comment type="caution">
    <text evidence="2">The sequence shown here is derived from an EMBL/GenBank/DDBJ whole genome shotgun (WGS) entry which is preliminary data.</text>
</comment>
<keyword evidence="1" id="KW-1133">Transmembrane helix</keyword>
<protein>
    <submittedName>
        <fullName evidence="2">Uncharacterized protein</fullName>
    </submittedName>
</protein>
<dbReference type="AlphaFoldDB" id="A0A644SWA4"/>